<dbReference type="Proteomes" id="UP000829720">
    <property type="component" value="Unassembled WGS sequence"/>
</dbReference>
<dbReference type="EMBL" id="JAERUA010000017">
    <property type="protein sequence ID" value="KAI1888243.1"/>
    <property type="molecule type" value="Genomic_DNA"/>
</dbReference>
<organism evidence="2 3">
    <name type="scientific">Albula goreensis</name>
    <dbReference type="NCBI Taxonomy" id="1534307"/>
    <lineage>
        <taxon>Eukaryota</taxon>
        <taxon>Metazoa</taxon>
        <taxon>Chordata</taxon>
        <taxon>Craniata</taxon>
        <taxon>Vertebrata</taxon>
        <taxon>Euteleostomi</taxon>
        <taxon>Actinopterygii</taxon>
        <taxon>Neopterygii</taxon>
        <taxon>Teleostei</taxon>
        <taxon>Albuliformes</taxon>
        <taxon>Albulidae</taxon>
        <taxon>Albula</taxon>
    </lineage>
</organism>
<protein>
    <submittedName>
        <fullName evidence="2">Uncharacterized protein</fullName>
    </submittedName>
</protein>
<sequence>MELEGCSLSTCTRQLLVVALLLWSAVCGKANGGKSLTAVSEGSPKPCPTILQPHGDPFLMRGQEQPGQGRTPAQLEELRTAFSAVYLLRTGVICMGISTAE</sequence>
<feature type="signal peptide" evidence="1">
    <location>
        <begin position="1"/>
        <end position="30"/>
    </location>
</feature>
<reference evidence="2" key="1">
    <citation type="submission" date="2021-01" db="EMBL/GenBank/DDBJ databases">
        <authorList>
            <person name="Zahm M."/>
            <person name="Roques C."/>
            <person name="Cabau C."/>
            <person name="Klopp C."/>
            <person name="Donnadieu C."/>
            <person name="Jouanno E."/>
            <person name="Lampietro C."/>
            <person name="Louis A."/>
            <person name="Herpin A."/>
            <person name="Echchiki A."/>
            <person name="Berthelot C."/>
            <person name="Parey E."/>
            <person name="Roest-Crollius H."/>
            <person name="Braasch I."/>
            <person name="Postlethwait J."/>
            <person name="Bobe J."/>
            <person name="Montfort J."/>
            <person name="Bouchez O."/>
            <person name="Begum T."/>
            <person name="Mejri S."/>
            <person name="Adams A."/>
            <person name="Chen W.-J."/>
            <person name="Guiguen Y."/>
        </authorList>
    </citation>
    <scope>NUCLEOTIDE SEQUENCE</scope>
    <source>
        <tissue evidence="2">Blood</tissue>
    </source>
</reference>
<evidence type="ECO:0000256" key="1">
    <source>
        <dbReference type="SAM" id="SignalP"/>
    </source>
</evidence>
<evidence type="ECO:0000313" key="3">
    <source>
        <dbReference type="Proteomes" id="UP000829720"/>
    </source>
</evidence>
<proteinExistence type="predicted"/>
<evidence type="ECO:0000313" key="2">
    <source>
        <dbReference type="EMBL" id="KAI1888243.1"/>
    </source>
</evidence>
<accession>A0A8T3CSS8</accession>
<name>A0A8T3CSS8_9TELE</name>
<keyword evidence="3" id="KW-1185">Reference proteome</keyword>
<gene>
    <name evidence="2" type="ORF">AGOR_G00183020</name>
</gene>
<feature type="chain" id="PRO_5035751876" evidence="1">
    <location>
        <begin position="31"/>
        <end position="101"/>
    </location>
</feature>
<dbReference type="AlphaFoldDB" id="A0A8T3CSS8"/>
<keyword evidence="1" id="KW-0732">Signal</keyword>
<comment type="caution">
    <text evidence="2">The sequence shown here is derived from an EMBL/GenBank/DDBJ whole genome shotgun (WGS) entry which is preliminary data.</text>
</comment>